<accession>A0A953N9K4</accession>
<evidence type="ECO:0000256" key="9">
    <source>
        <dbReference type="HAMAP-Rule" id="MF_00148"/>
    </source>
</evidence>
<dbReference type="NCBIfam" id="TIGR00628">
    <property type="entry name" value="ung"/>
    <property type="match status" value="1"/>
</dbReference>
<comment type="similarity">
    <text evidence="3 9 11">Belongs to the uracil-DNA glycosylase (UDG) superfamily. UNG family.</text>
</comment>
<name>A0A953N9K4_9BURK</name>
<evidence type="ECO:0000256" key="1">
    <source>
        <dbReference type="ARBA" id="ARBA00001400"/>
    </source>
</evidence>
<keyword evidence="7 9" id="KW-0378">Hydrolase</keyword>
<dbReference type="InterPro" id="IPR018085">
    <property type="entry name" value="Ura-DNA_Glyclase_AS"/>
</dbReference>
<dbReference type="CDD" id="cd10027">
    <property type="entry name" value="UDG-F1-like"/>
    <property type="match status" value="1"/>
</dbReference>
<dbReference type="HAMAP" id="MF_00148">
    <property type="entry name" value="UDG"/>
    <property type="match status" value="1"/>
</dbReference>
<feature type="domain" description="Uracil-DNA glycosylase-like" evidence="12">
    <location>
        <begin position="90"/>
        <end position="262"/>
    </location>
</feature>
<dbReference type="EMBL" id="JAHXRI010000006">
    <property type="protein sequence ID" value="MBZ1350232.1"/>
    <property type="molecule type" value="Genomic_DNA"/>
</dbReference>
<dbReference type="GO" id="GO:0005737">
    <property type="term" value="C:cytoplasm"/>
    <property type="evidence" value="ECO:0007669"/>
    <property type="project" value="UniProtKB-SubCell"/>
</dbReference>
<dbReference type="InterPro" id="IPR002043">
    <property type="entry name" value="UDG_fam1"/>
</dbReference>
<keyword evidence="9" id="KW-0963">Cytoplasm</keyword>
<keyword evidence="14" id="KW-1185">Reference proteome</keyword>
<dbReference type="AlphaFoldDB" id="A0A953N9K4"/>
<dbReference type="NCBIfam" id="NF003592">
    <property type="entry name" value="PRK05254.1-5"/>
    <property type="match status" value="1"/>
</dbReference>
<dbReference type="GO" id="GO:0004844">
    <property type="term" value="F:uracil DNA N-glycosylase activity"/>
    <property type="evidence" value="ECO:0007669"/>
    <property type="project" value="UniProtKB-UniRule"/>
</dbReference>
<protein>
    <recommendedName>
        <fullName evidence="5 9">Uracil-DNA glycosylase</fullName>
        <shortName evidence="9">UDG</shortName>
        <ecNumber evidence="4 9">3.2.2.27</ecNumber>
    </recommendedName>
</protein>
<comment type="caution">
    <text evidence="13">The sequence shown here is derived from an EMBL/GenBank/DDBJ whole genome shotgun (WGS) entry which is preliminary data.</text>
</comment>
<dbReference type="GO" id="GO:0097510">
    <property type="term" value="P:base-excision repair, AP site formation via deaminated base removal"/>
    <property type="evidence" value="ECO:0007669"/>
    <property type="project" value="TreeGrafter"/>
</dbReference>
<evidence type="ECO:0000256" key="6">
    <source>
        <dbReference type="ARBA" id="ARBA00022763"/>
    </source>
</evidence>
<dbReference type="NCBIfam" id="NF003589">
    <property type="entry name" value="PRK05254.1-2"/>
    <property type="match status" value="1"/>
</dbReference>
<evidence type="ECO:0000256" key="5">
    <source>
        <dbReference type="ARBA" id="ARBA00018429"/>
    </source>
</evidence>
<evidence type="ECO:0000256" key="10">
    <source>
        <dbReference type="PROSITE-ProRule" id="PRU10072"/>
    </source>
</evidence>
<dbReference type="SMART" id="SM00987">
    <property type="entry name" value="UreE_C"/>
    <property type="match status" value="1"/>
</dbReference>
<evidence type="ECO:0000259" key="12">
    <source>
        <dbReference type="SMART" id="SM00986"/>
    </source>
</evidence>
<dbReference type="SMART" id="SM00986">
    <property type="entry name" value="UDG"/>
    <property type="match status" value="1"/>
</dbReference>
<dbReference type="NCBIfam" id="NF003591">
    <property type="entry name" value="PRK05254.1-4"/>
    <property type="match status" value="1"/>
</dbReference>
<evidence type="ECO:0000256" key="4">
    <source>
        <dbReference type="ARBA" id="ARBA00012030"/>
    </source>
</evidence>
<gene>
    <name evidence="9" type="primary">ung</name>
    <name evidence="13" type="ORF">KZZ10_06195</name>
</gene>
<evidence type="ECO:0000256" key="2">
    <source>
        <dbReference type="ARBA" id="ARBA00002631"/>
    </source>
</evidence>
<dbReference type="InterPro" id="IPR036895">
    <property type="entry name" value="Uracil-DNA_glycosylase-like_sf"/>
</dbReference>
<dbReference type="Proteomes" id="UP000739565">
    <property type="component" value="Unassembled WGS sequence"/>
</dbReference>
<evidence type="ECO:0000256" key="8">
    <source>
        <dbReference type="ARBA" id="ARBA00023204"/>
    </source>
</evidence>
<keyword evidence="8 9" id="KW-0234">DNA repair</keyword>
<keyword evidence="6 9" id="KW-0227">DNA damage</keyword>
<dbReference type="Gene3D" id="3.40.470.10">
    <property type="entry name" value="Uracil-DNA glycosylase-like domain"/>
    <property type="match status" value="1"/>
</dbReference>
<dbReference type="PANTHER" id="PTHR11264:SF0">
    <property type="entry name" value="URACIL-DNA GLYCOSYLASE"/>
    <property type="match status" value="1"/>
</dbReference>
<feature type="active site" description="Proton acceptor" evidence="9 10">
    <location>
        <position position="105"/>
    </location>
</feature>
<organism evidence="13 14">
    <name type="scientific">Zwartia hollandica</name>
    <dbReference type="NCBI Taxonomy" id="324606"/>
    <lineage>
        <taxon>Bacteria</taxon>
        <taxon>Pseudomonadati</taxon>
        <taxon>Pseudomonadota</taxon>
        <taxon>Betaproteobacteria</taxon>
        <taxon>Burkholderiales</taxon>
        <taxon>Alcaligenaceae</taxon>
        <taxon>Zwartia</taxon>
    </lineage>
</organism>
<evidence type="ECO:0000256" key="7">
    <source>
        <dbReference type="ARBA" id="ARBA00022801"/>
    </source>
</evidence>
<dbReference type="PROSITE" id="PS00130">
    <property type="entry name" value="U_DNA_GLYCOSYLASE"/>
    <property type="match status" value="1"/>
</dbReference>
<evidence type="ECO:0000256" key="3">
    <source>
        <dbReference type="ARBA" id="ARBA00008184"/>
    </source>
</evidence>
<dbReference type="Pfam" id="PF03167">
    <property type="entry name" value="UDG"/>
    <property type="match status" value="1"/>
</dbReference>
<keyword evidence="13" id="KW-0326">Glycosidase</keyword>
<sequence>MCAHKPHLKHARQTSLHAYLPITQRCNRPLDNRLTNPSLSKAVGALGASWQEALQAAPVRQALEQVSVFLSERLAQGAVIYPAAPFRALQALQPQDVKVVILGQDPYHGAGQAQGLAFSVPDGFKRPPSLRNILAEVESDYPTDNSILTLASNLQRNDLSRWTEQGVLLLNTALTVEDGQPASHSRLGWETITDCLIRHVACDSTPKVFLLWGAHAQAKQSLIADQGRHLILSANHPSPLSARRGPVPFVGCAHFKRANRWLSQQNLQVIDWRV</sequence>
<dbReference type="PANTHER" id="PTHR11264">
    <property type="entry name" value="URACIL-DNA GLYCOSYLASE"/>
    <property type="match status" value="1"/>
</dbReference>
<dbReference type="InterPro" id="IPR005122">
    <property type="entry name" value="Uracil-DNA_glycosylase-like"/>
</dbReference>
<reference evidence="13" key="1">
    <citation type="submission" date="2021-07" db="EMBL/GenBank/DDBJ databases">
        <title>New genus and species of the family Alcaligenaceae.</title>
        <authorList>
            <person name="Hahn M.W."/>
        </authorList>
    </citation>
    <scope>NUCLEOTIDE SEQUENCE</scope>
    <source>
        <strain evidence="13">LF4-65</strain>
    </source>
</reference>
<evidence type="ECO:0000313" key="13">
    <source>
        <dbReference type="EMBL" id="MBZ1350232.1"/>
    </source>
</evidence>
<comment type="function">
    <text evidence="2 9 11">Excises uracil residues from the DNA which can arise as a result of misincorporation of dUMP residues by DNA polymerase or due to deamination of cytosine.</text>
</comment>
<dbReference type="SUPFAM" id="SSF52141">
    <property type="entry name" value="Uracil-DNA glycosylase-like"/>
    <property type="match status" value="1"/>
</dbReference>
<comment type="subcellular location">
    <subcellularLocation>
        <location evidence="9">Cytoplasm</location>
    </subcellularLocation>
</comment>
<proteinExistence type="inferred from homology"/>
<dbReference type="EC" id="3.2.2.27" evidence="4 9"/>
<dbReference type="NCBIfam" id="NF003588">
    <property type="entry name" value="PRK05254.1-1"/>
    <property type="match status" value="1"/>
</dbReference>
<comment type="catalytic activity">
    <reaction evidence="1 9 11">
        <text>Hydrolyzes single-stranded DNA or mismatched double-stranded DNA and polynucleotides, releasing free uracil.</text>
        <dbReference type="EC" id="3.2.2.27"/>
    </reaction>
</comment>
<evidence type="ECO:0000256" key="11">
    <source>
        <dbReference type="RuleBase" id="RU003780"/>
    </source>
</evidence>
<evidence type="ECO:0000313" key="14">
    <source>
        <dbReference type="Proteomes" id="UP000739565"/>
    </source>
</evidence>